<dbReference type="Pfam" id="PF00929">
    <property type="entry name" value="RNase_T"/>
    <property type="match status" value="1"/>
</dbReference>
<dbReference type="SMART" id="SM00479">
    <property type="entry name" value="EXOIII"/>
    <property type="match status" value="1"/>
</dbReference>
<name>A0A0H5Q220_9ZZZZ</name>
<dbReference type="InterPro" id="IPR012337">
    <property type="entry name" value="RNaseH-like_sf"/>
</dbReference>
<accession>A0A0H5Q220</accession>
<reference evidence="2" key="1">
    <citation type="submission" date="2015-06" db="EMBL/GenBank/DDBJ databases">
        <authorList>
            <person name="Joergensen T."/>
        </authorList>
    </citation>
    <scope>NUCLEOTIDE SEQUENCE</scope>
    <source>
        <strain evidence="2">RGRH0619</strain>
    </source>
</reference>
<reference evidence="2" key="2">
    <citation type="submission" date="2015-07" db="EMBL/GenBank/DDBJ databases">
        <title>Plasmids, circular viruses and viroids from rat gut.</title>
        <authorList>
            <person name="Jorgensen T.J."/>
            <person name="Hansen M.A."/>
            <person name="Xu Z."/>
            <person name="Tabak M.A."/>
            <person name="Sorensen S.J."/>
            <person name="Hansen L.H."/>
        </authorList>
    </citation>
    <scope>NUCLEOTIDE SEQUENCE</scope>
    <source>
        <strain evidence="2">RGRH0619</strain>
    </source>
</reference>
<dbReference type="EMBL" id="LN853248">
    <property type="protein sequence ID" value="CRY95420.1"/>
    <property type="molecule type" value="Genomic_DNA"/>
</dbReference>
<dbReference type="CDD" id="cd06127">
    <property type="entry name" value="DEDDh"/>
    <property type="match status" value="1"/>
</dbReference>
<dbReference type="Gene3D" id="3.30.420.10">
    <property type="entry name" value="Ribonuclease H-like superfamily/Ribonuclease H"/>
    <property type="match status" value="1"/>
</dbReference>
<evidence type="ECO:0000259" key="1">
    <source>
        <dbReference type="SMART" id="SM00479"/>
    </source>
</evidence>
<dbReference type="AlphaFoldDB" id="A0A0H5Q220"/>
<feature type="domain" description="Exonuclease" evidence="1">
    <location>
        <begin position="45"/>
        <end position="230"/>
    </location>
</feature>
<dbReference type="InterPro" id="IPR036397">
    <property type="entry name" value="RNaseH_sf"/>
</dbReference>
<dbReference type="InterPro" id="IPR013520">
    <property type="entry name" value="Ribonucl_H"/>
</dbReference>
<evidence type="ECO:0000313" key="2">
    <source>
        <dbReference type="EMBL" id="CRY95420.1"/>
    </source>
</evidence>
<dbReference type="SUPFAM" id="SSF53098">
    <property type="entry name" value="Ribonuclease H-like"/>
    <property type="match status" value="1"/>
</dbReference>
<dbReference type="GO" id="GO:0003676">
    <property type="term" value="F:nucleic acid binding"/>
    <property type="evidence" value="ECO:0007669"/>
    <property type="project" value="InterPro"/>
</dbReference>
<proteinExistence type="predicted"/>
<organism evidence="2">
    <name type="scientific">uncultured prokaryote</name>
    <dbReference type="NCBI Taxonomy" id="198431"/>
    <lineage>
        <taxon>unclassified sequences</taxon>
        <taxon>environmental samples</taxon>
    </lineage>
</organism>
<protein>
    <recommendedName>
        <fullName evidence="1">Exonuclease domain-containing protein</fullName>
    </recommendedName>
</protein>
<sequence>MATKIENDEVIPDEELNKIIEEMNNEEDKRLKVIVDEYQQLTKGGFFVLDTETTDLVGEVVSFSLIDDKNNILINEYCKPTRNKISKTAQSIHNISNKMIKDSRNIIPIYEDFLKIINTEENKNKTIFIYNEGFDLSTIYRSLNYAGYKYKENNDFDDVEFRSRCVMKDFAYYYGEHNEYYDTENYKWKKLEFAANYFGIETKNLKLHNSAVDCYLTLKVIENIRDHFSGRNYG</sequence>